<protein>
    <submittedName>
        <fullName evidence="10">Thiol reductant ABC exporter subunit CydD</fullName>
    </submittedName>
</protein>
<keyword evidence="5 7" id="KW-1133">Transmembrane helix</keyword>
<dbReference type="Gene3D" id="1.20.1560.10">
    <property type="entry name" value="ABC transporter type 1, transmembrane domain"/>
    <property type="match status" value="1"/>
</dbReference>
<evidence type="ECO:0000256" key="1">
    <source>
        <dbReference type="ARBA" id="ARBA00004651"/>
    </source>
</evidence>
<evidence type="ECO:0000313" key="11">
    <source>
        <dbReference type="Proteomes" id="UP000236197"/>
    </source>
</evidence>
<dbReference type="EMBL" id="PPEK01000001">
    <property type="protein sequence ID" value="PNV68883.1"/>
    <property type="molecule type" value="Genomic_DNA"/>
</dbReference>
<dbReference type="GO" id="GO:0140359">
    <property type="term" value="F:ABC-type transporter activity"/>
    <property type="evidence" value="ECO:0007669"/>
    <property type="project" value="InterPro"/>
</dbReference>
<dbReference type="Pfam" id="PF00005">
    <property type="entry name" value="ABC_tran"/>
    <property type="match status" value="1"/>
</dbReference>
<dbReference type="Pfam" id="PF00664">
    <property type="entry name" value="ABC_membrane"/>
    <property type="match status" value="1"/>
</dbReference>
<dbReference type="GO" id="GO:0005524">
    <property type="term" value="F:ATP binding"/>
    <property type="evidence" value="ECO:0007669"/>
    <property type="project" value="UniProtKB-KW"/>
</dbReference>
<accession>A0A2K2UEZ8</accession>
<dbReference type="InterPro" id="IPR027417">
    <property type="entry name" value="P-loop_NTPase"/>
</dbReference>
<evidence type="ECO:0000256" key="6">
    <source>
        <dbReference type="ARBA" id="ARBA00023136"/>
    </source>
</evidence>
<dbReference type="GO" id="GO:0016887">
    <property type="term" value="F:ATP hydrolysis activity"/>
    <property type="evidence" value="ECO:0007669"/>
    <property type="project" value="InterPro"/>
</dbReference>
<name>A0A2K2UEZ8_9ACTN</name>
<feature type="transmembrane region" description="Helical" evidence="7">
    <location>
        <begin position="127"/>
        <end position="148"/>
    </location>
</feature>
<organism evidence="10 11">
    <name type="scientific">Enteroscipio rubneri</name>
    <dbReference type="NCBI Taxonomy" id="2070686"/>
    <lineage>
        <taxon>Bacteria</taxon>
        <taxon>Bacillati</taxon>
        <taxon>Actinomycetota</taxon>
        <taxon>Coriobacteriia</taxon>
        <taxon>Eggerthellales</taxon>
        <taxon>Eggerthellaceae</taxon>
        <taxon>Enteroscipio</taxon>
    </lineage>
</organism>
<keyword evidence="3" id="KW-0547">Nucleotide-binding</keyword>
<feature type="domain" description="ABC transporter" evidence="8">
    <location>
        <begin position="332"/>
        <end position="566"/>
    </location>
</feature>
<dbReference type="CDD" id="cd18584">
    <property type="entry name" value="ABC_6TM_AarD_CydD"/>
    <property type="match status" value="1"/>
</dbReference>
<dbReference type="PANTHER" id="PTHR24221:SF614">
    <property type="entry name" value="GLUTATHIONE_L-CYSTEINE TRANSPORT SYSTEM ATP-BINDING_PERMEASE PROTEIN CYDC"/>
    <property type="match status" value="1"/>
</dbReference>
<dbReference type="GO" id="GO:0034040">
    <property type="term" value="F:ATPase-coupled lipid transmembrane transporter activity"/>
    <property type="evidence" value="ECO:0007669"/>
    <property type="project" value="TreeGrafter"/>
</dbReference>
<dbReference type="InterPro" id="IPR039421">
    <property type="entry name" value="Type_1_exporter"/>
</dbReference>
<evidence type="ECO:0000259" key="8">
    <source>
        <dbReference type="PROSITE" id="PS50893"/>
    </source>
</evidence>
<dbReference type="Proteomes" id="UP000236197">
    <property type="component" value="Unassembled WGS sequence"/>
</dbReference>
<dbReference type="PROSITE" id="PS00211">
    <property type="entry name" value="ABC_TRANSPORTER_1"/>
    <property type="match status" value="1"/>
</dbReference>
<evidence type="ECO:0000256" key="2">
    <source>
        <dbReference type="ARBA" id="ARBA00022692"/>
    </source>
</evidence>
<dbReference type="SUPFAM" id="SSF52540">
    <property type="entry name" value="P-loop containing nucleoside triphosphate hydrolases"/>
    <property type="match status" value="1"/>
</dbReference>
<keyword evidence="6 7" id="KW-0472">Membrane</keyword>
<feature type="transmembrane region" description="Helical" evidence="7">
    <location>
        <begin position="154"/>
        <end position="174"/>
    </location>
</feature>
<evidence type="ECO:0000313" key="10">
    <source>
        <dbReference type="EMBL" id="PNV68883.1"/>
    </source>
</evidence>
<dbReference type="InterPro" id="IPR036640">
    <property type="entry name" value="ABC1_TM_sf"/>
</dbReference>
<comment type="caution">
    <text evidence="10">The sequence shown here is derived from an EMBL/GenBank/DDBJ whole genome shotgun (WGS) entry which is preliminary data.</text>
</comment>
<dbReference type="PANTHER" id="PTHR24221">
    <property type="entry name" value="ATP-BINDING CASSETTE SUB-FAMILY B"/>
    <property type="match status" value="1"/>
</dbReference>
<dbReference type="NCBIfam" id="TIGR02857">
    <property type="entry name" value="CydD"/>
    <property type="match status" value="1"/>
</dbReference>
<dbReference type="InterPro" id="IPR003439">
    <property type="entry name" value="ABC_transporter-like_ATP-bd"/>
</dbReference>
<keyword evidence="2 7" id="KW-0812">Transmembrane</keyword>
<dbReference type="PROSITE" id="PS50929">
    <property type="entry name" value="ABC_TM1F"/>
    <property type="match status" value="1"/>
</dbReference>
<dbReference type="SMART" id="SM00382">
    <property type="entry name" value="AAA"/>
    <property type="match status" value="1"/>
</dbReference>
<feature type="domain" description="ABC transmembrane type-1" evidence="9">
    <location>
        <begin position="17"/>
        <end position="299"/>
    </location>
</feature>
<dbReference type="AlphaFoldDB" id="A0A2K2UEZ8"/>
<dbReference type="GO" id="GO:0005886">
    <property type="term" value="C:plasma membrane"/>
    <property type="evidence" value="ECO:0007669"/>
    <property type="project" value="UniProtKB-SubCell"/>
</dbReference>
<keyword evidence="11" id="KW-1185">Reference proteome</keyword>
<evidence type="ECO:0000256" key="7">
    <source>
        <dbReference type="SAM" id="Phobius"/>
    </source>
</evidence>
<proteinExistence type="predicted"/>
<feature type="transmembrane region" description="Helical" evidence="7">
    <location>
        <begin position="237"/>
        <end position="260"/>
    </location>
</feature>
<dbReference type="GO" id="GO:0042883">
    <property type="term" value="P:cysteine transport"/>
    <property type="evidence" value="ECO:0007669"/>
    <property type="project" value="InterPro"/>
</dbReference>
<gene>
    <name evidence="10" type="primary">cydD</name>
    <name evidence="10" type="ORF">C2L71_02660</name>
</gene>
<reference evidence="11" key="1">
    <citation type="submission" date="2018-01" db="EMBL/GenBank/DDBJ databases">
        <title>Rubneribacter badeniensis gen. nov., sp. nov., and Colonibacter rubneri, gen. nov., sp. nov., WGS of new members of the Eggerthellaceae.</title>
        <authorList>
            <person name="Danylec N."/>
            <person name="Stoll D.A."/>
            <person name="Doetsch A."/>
            <person name="Kulling S.E."/>
            <person name="Huch M."/>
        </authorList>
    </citation>
    <scope>NUCLEOTIDE SEQUENCE [LARGE SCALE GENOMIC DNA]</scope>
    <source>
        <strain evidence="11">ResAG-96</strain>
    </source>
</reference>
<evidence type="ECO:0000256" key="4">
    <source>
        <dbReference type="ARBA" id="ARBA00022840"/>
    </source>
</evidence>
<dbReference type="SUPFAM" id="SSF90123">
    <property type="entry name" value="ABC transporter transmembrane region"/>
    <property type="match status" value="1"/>
</dbReference>
<dbReference type="InterPro" id="IPR011527">
    <property type="entry name" value="ABC1_TM_dom"/>
</dbReference>
<dbReference type="InterPro" id="IPR014216">
    <property type="entry name" value="ABC_transptr_CydD"/>
</dbReference>
<keyword evidence="4" id="KW-0067">ATP-binding</keyword>
<dbReference type="PROSITE" id="PS50893">
    <property type="entry name" value="ABC_TRANSPORTER_2"/>
    <property type="match status" value="1"/>
</dbReference>
<evidence type="ECO:0000256" key="3">
    <source>
        <dbReference type="ARBA" id="ARBA00022741"/>
    </source>
</evidence>
<dbReference type="InterPro" id="IPR017871">
    <property type="entry name" value="ABC_transporter-like_CS"/>
</dbReference>
<dbReference type="InterPro" id="IPR003593">
    <property type="entry name" value="AAA+_ATPase"/>
</dbReference>
<dbReference type="OrthoDB" id="9806127at2"/>
<dbReference type="Gene3D" id="3.40.50.300">
    <property type="entry name" value="P-loop containing nucleotide triphosphate hydrolases"/>
    <property type="match status" value="1"/>
</dbReference>
<sequence length="572" mass="62839">MLDRAIFALPGVRRVLALLASASALQALCIVGQAWFLATALANLWHGAPIPDQTAWIALFFACFVARQGAVYAEDAYLETYAYDRADELRQELLRKVFTTKAQVVWDNGTGSVAAAMLEGVDQVQAYFRLILPKITSIVVIPLIVLAFALALDWVSALIMFIMFPFIVLYMIILGRNAKDAASRQYRTFQVLSNHFIDTLRGIDTLKLFGAGKRHGASIFSVSERFREATMKTLRMATLSSLVLDLFSTLSIAAVAFMLGMRLLDGTAQLFPALAILIMAPEYFKPIRSFASDYHASLDGVNALKSIQRLIGAPDGSDHSCELPDWGATSRMELRGVGCSYDSHRVLENLDFTAEGFRKYGIVGASGAGKSTLVSLLGGFLAPDAGDIELGNTPLPDFKQDGWQRQIVYIPQDPYLFHATLRDNIAFYRPDASDEEVARAIDVVGLDDLVAELPCGLDTLVGEGARALSGGQAQRIALARAFLDNSRRILLFDEPTAHLDIETEMELKERMLPLMEGRLVFFATHRLHWLDDMDEVIVLDDGRIAEHGPLAELEANGGALGRLAAQTAWETT</sequence>
<evidence type="ECO:0000259" key="9">
    <source>
        <dbReference type="PROSITE" id="PS50929"/>
    </source>
</evidence>
<dbReference type="RefSeq" id="WP_103264207.1">
    <property type="nucleotide sequence ID" value="NZ_CABMLE010000001.1"/>
</dbReference>
<comment type="subcellular location">
    <subcellularLocation>
        <location evidence="1">Cell membrane</location>
        <topology evidence="1">Multi-pass membrane protein</topology>
    </subcellularLocation>
</comment>
<evidence type="ECO:0000256" key="5">
    <source>
        <dbReference type="ARBA" id="ARBA00022989"/>
    </source>
</evidence>